<evidence type="ECO:0000256" key="1">
    <source>
        <dbReference type="SAM" id="MobiDB-lite"/>
    </source>
</evidence>
<protein>
    <submittedName>
        <fullName evidence="2">Uncharacterized protein</fullName>
    </submittedName>
</protein>
<dbReference type="GeneID" id="20650445"/>
<feature type="compositionally biased region" description="Acidic residues" evidence="1">
    <location>
        <begin position="24"/>
        <end position="37"/>
    </location>
</feature>
<gene>
    <name evidence="2" type="ORF">PHYSODRAFT_374083</name>
</gene>
<feature type="compositionally biased region" description="Basic and acidic residues" evidence="1">
    <location>
        <begin position="12"/>
        <end position="23"/>
    </location>
</feature>
<name>G4YVA4_PHYSP</name>
<dbReference type="AlphaFoldDB" id="G4YVA4"/>
<sequence length="102" mass="11427">LGQDLLKQPGIDVDRQLEQLAEREADDGEDPVDDDDGAPVSSSPPTDADLHQAVERLVQMALQHGFPRHLEEQLRAIAIKHDIWRIELGNDPPARVKPLKIR</sequence>
<dbReference type="KEGG" id="psoj:PHYSODRAFT_374083"/>
<dbReference type="Proteomes" id="UP000002640">
    <property type="component" value="Unassembled WGS sequence"/>
</dbReference>
<reference evidence="2 3" key="1">
    <citation type="journal article" date="2006" name="Science">
        <title>Phytophthora genome sequences uncover evolutionary origins and mechanisms of pathogenesis.</title>
        <authorList>
            <person name="Tyler B.M."/>
            <person name="Tripathy S."/>
            <person name="Zhang X."/>
            <person name="Dehal P."/>
            <person name="Jiang R.H."/>
            <person name="Aerts A."/>
            <person name="Arredondo F.D."/>
            <person name="Baxter L."/>
            <person name="Bensasson D."/>
            <person name="Beynon J.L."/>
            <person name="Chapman J."/>
            <person name="Damasceno C.M."/>
            <person name="Dorrance A.E."/>
            <person name="Dou D."/>
            <person name="Dickerman A.W."/>
            <person name="Dubchak I.L."/>
            <person name="Garbelotto M."/>
            <person name="Gijzen M."/>
            <person name="Gordon S.G."/>
            <person name="Govers F."/>
            <person name="Grunwald N.J."/>
            <person name="Huang W."/>
            <person name="Ivors K.L."/>
            <person name="Jones R.W."/>
            <person name="Kamoun S."/>
            <person name="Krampis K."/>
            <person name="Lamour K.H."/>
            <person name="Lee M.K."/>
            <person name="McDonald W.H."/>
            <person name="Medina M."/>
            <person name="Meijer H.J."/>
            <person name="Nordberg E.K."/>
            <person name="Maclean D.J."/>
            <person name="Ospina-Giraldo M.D."/>
            <person name="Morris P.F."/>
            <person name="Phuntumart V."/>
            <person name="Putnam N.H."/>
            <person name="Rash S."/>
            <person name="Rose J.K."/>
            <person name="Sakihama Y."/>
            <person name="Salamov A.A."/>
            <person name="Savidor A."/>
            <person name="Scheuring C.F."/>
            <person name="Smith B.M."/>
            <person name="Sobral B.W."/>
            <person name="Terry A."/>
            <person name="Torto-Alalibo T.A."/>
            <person name="Win J."/>
            <person name="Xu Z."/>
            <person name="Zhang H."/>
            <person name="Grigoriev I.V."/>
            <person name="Rokhsar D.S."/>
            <person name="Boore J.L."/>
        </authorList>
    </citation>
    <scope>NUCLEOTIDE SEQUENCE [LARGE SCALE GENOMIC DNA]</scope>
    <source>
        <strain evidence="2 3">P6497</strain>
    </source>
</reference>
<organism evidence="2 3">
    <name type="scientific">Phytophthora sojae (strain P6497)</name>
    <name type="common">Soybean stem and root rot agent</name>
    <name type="synonym">Phytophthora megasperma f. sp. glycines</name>
    <dbReference type="NCBI Taxonomy" id="1094619"/>
    <lineage>
        <taxon>Eukaryota</taxon>
        <taxon>Sar</taxon>
        <taxon>Stramenopiles</taxon>
        <taxon>Oomycota</taxon>
        <taxon>Peronosporomycetes</taxon>
        <taxon>Peronosporales</taxon>
        <taxon>Peronosporaceae</taxon>
        <taxon>Phytophthora</taxon>
    </lineage>
</organism>
<keyword evidence="3" id="KW-1185">Reference proteome</keyword>
<dbReference type="OMA" id="LHEPVEC"/>
<dbReference type="EMBL" id="JH159152">
    <property type="protein sequence ID" value="EGZ24911.1"/>
    <property type="molecule type" value="Genomic_DNA"/>
</dbReference>
<evidence type="ECO:0000313" key="2">
    <source>
        <dbReference type="EMBL" id="EGZ24911.1"/>
    </source>
</evidence>
<proteinExistence type="predicted"/>
<dbReference type="InParanoid" id="G4YVA4"/>
<evidence type="ECO:0000313" key="3">
    <source>
        <dbReference type="Proteomes" id="UP000002640"/>
    </source>
</evidence>
<feature type="non-terminal residue" evidence="2">
    <location>
        <position position="1"/>
    </location>
</feature>
<accession>G4YVA4</accession>
<dbReference type="RefSeq" id="XP_009520199.1">
    <property type="nucleotide sequence ID" value="XM_009521904.1"/>
</dbReference>
<feature type="region of interest" description="Disordered" evidence="1">
    <location>
        <begin position="1"/>
        <end position="50"/>
    </location>
</feature>
<feature type="non-terminal residue" evidence="2">
    <location>
        <position position="102"/>
    </location>
</feature>